<dbReference type="Gene3D" id="3.40.50.300">
    <property type="entry name" value="P-loop containing nucleotide triphosphate hydrolases"/>
    <property type="match status" value="2"/>
</dbReference>
<dbReference type="OMA" id="RLEACLM"/>
<evidence type="ECO:0000256" key="3">
    <source>
        <dbReference type="ARBA" id="ARBA00022777"/>
    </source>
</evidence>
<dbReference type="PANTHER" id="PTHR23359">
    <property type="entry name" value="NUCLEOTIDE KINASE"/>
    <property type="match status" value="1"/>
</dbReference>
<sequence>MQSLMEALLMHQPDDAVTFMINHLKLDNDEVPRIFVLGPPASGKTTLAKSLCTQLSTAYLTPLQLLFEPALRRSKEAWHYHQRHEKVPDELWVALLQDRLSDVDCVKMGWVLEGFPETREQATMLQKLGIAPRHVVVLQAPDTVLIERNLGKRLDPLTKEVYHTTFKWPDNPTVAVRLVVPEGISEQATAKRLLEYHRNVPGIMTTYQESLRSINADQPSVDVLAQALSFVQSWCHSAAPFTPRVLLLGPPGSGKSLQAALLAQKYRLADVCCGQLLKEAVAEKTRLGALIQPFFESGRPVGDRLVLHILKERLSRMDSTTSGWVLHGFPRDLDQAELLASAGFIPNRVFFLSLPAEVTMERICHRATDPCSGNRYHSTYKPAPTEGVRQRLRRNPKDDPERLEQQVEAYNRHVPDLEEFYEDAIYLNADQDPYTIFEYIESFLVHPLPTPLP</sequence>
<keyword evidence="7" id="KW-1185">Reference proteome</keyword>
<dbReference type="GO" id="GO:0006139">
    <property type="term" value="P:nucleobase-containing compound metabolic process"/>
    <property type="evidence" value="ECO:0007669"/>
    <property type="project" value="InterPro"/>
</dbReference>
<evidence type="ECO:0000256" key="4">
    <source>
        <dbReference type="RuleBase" id="RU003330"/>
    </source>
</evidence>
<name>A0A8D0G587_SPHPU</name>
<keyword evidence="2" id="KW-0547">Nucleotide-binding</keyword>
<dbReference type="CDD" id="cd01428">
    <property type="entry name" value="ADK"/>
    <property type="match status" value="2"/>
</dbReference>
<evidence type="ECO:0000256" key="2">
    <source>
        <dbReference type="ARBA" id="ARBA00022741"/>
    </source>
</evidence>
<keyword evidence="3 4" id="KW-0418">Kinase</keyword>
<accession>A0A8D0G587</accession>
<evidence type="ECO:0000313" key="7">
    <source>
        <dbReference type="Proteomes" id="UP000694392"/>
    </source>
</evidence>
<dbReference type="AlphaFoldDB" id="A0A8D0G587"/>
<dbReference type="GeneTree" id="ENSGT00940000164784"/>
<dbReference type="HAMAP" id="MF_00235">
    <property type="entry name" value="Adenylate_kinase_Adk"/>
    <property type="match status" value="1"/>
</dbReference>
<comment type="similarity">
    <text evidence="4">Belongs to the adenylate kinase family.</text>
</comment>
<dbReference type="InterPro" id="IPR000850">
    <property type="entry name" value="Adenylat/UMP-CMP_kin"/>
</dbReference>
<dbReference type="Ensembl" id="ENSSPUT00000001067.1">
    <property type="protein sequence ID" value="ENSSPUP00000001013.1"/>
    <property type="gene ID" value="ENSSPUG00000000806.1"/>
</dbReference>
<dbReference type="InterPro" id="IPR027417">
    <property type="entry name" value="P-loop_NTPase"/>
</dbReference>
<organism evidence="6 7">
    <name type="scientific">Sphenodon punctatus</name>
    <name type="common">Tuatara</name>
    <name type="synonym">Hatteria punctata</name>
    <dbReference type="NCBI Taxonomy" id="8508"/>
    <lineage>
        <taxon>Eukaryota</taxon>
        <taxon>Metazoa</taxon>
        <taxon>Chordata</taxon>
        <taxon>Craniata</taxon>
        <taxon>Vertebrata</taxon>
        <taxon>Euteleostomi</taxon>
        <taxon>Lepidosauria</taxon>
        <taxon>Sphenodontia</taxon>
        <taxon>Sphenodontidae</taxon>
        <taxon>Sphenodon</taxon>
    </lineage>
</organism>
<evidence type="ECO:0000256" key="1">
    <source>
        <dbReference type="ARBA" id="ARBA00022679"/>
    </source>
</evidence>
<dbReference type="GO" id="GO:0019205">
    <property type="term" value="F:nucleobase-containing compound kinase activity"/>
    <property type="evidence" value="ECO:0007669"/>
    <property type="project" value="InterPro"/>
</dbReference>
<reference evidence="6" key="1">
    <citation type="submission" date="2025-08" db="UniProtKB">
        <authorList>
            <consortium name="Ensembl"/>
        </authorList>
    </citation>
    <scope>IDENTIFICATION</scope>
</reference>
<dbReference type="PRINTS" id="PR00094">
    <property type="entry name" value="ADENYLTKNASE"/>
</dbReference>
<dbReference type="Pfam" id="PF00406">
    <property type="entry name" value="ADK"/>
    <property type="match status" value="2"/>
</dbReference>
<evidence type="ECO:0000256" key="5">
    <source>
        <dbReference type="SAM" id="MobiDB-lite"/>
    </source>
</evidence>
<keyword evidence="1 4" id="KW-0808">Transferase</keyword>
<feature type="region of interest" description="Disordered" evidence="5">
    <location>
        <begin position="374"/>
        <end position="402"/>
    </location>
</feature>
<evidence type="ECO:0000313" key="6">
    <source>
        <dbReference type="Ensembl" id="ENSSPUP00000001013.1"/>
    </source>
</evidence>
<evidence type="ECO:0008006" key="8">
    <source>
        <dbReference type="Google" id="ProtNLM"/>
    </source>
</evidence>
<dbReference type="GO" id="GO:0005524">
    <property type="term" value="F:ATP binding"/>
    <property type="evidence" value="ECO:0007669"/>
    <property type="project" value="InterPro"/>
</dbReference>
<dbReference type="SUPFAM" id="SSF52540">
    <property type="entry name" value="P-loop containing nucleoside triphosphate hydrolases"/>
    <property type="match status" value="2"/>
</dbReference>
<protein>
    <recommendedName>
        <fullName evidence="8">Nucleoside-diphosphate kinase</fullName>
    </recommendedName>
</protein>
<reference evidence="6" key="2">
    <citation type="submission" date="2025-09" db="UniProtKB">
        <authorList>
            <consortium name="Ensembl"/>
        </authorList>
    </citation>
    <scope>IDENTIFICATION</scope>
</reference>
<dbReference type="Proteomes" id="UP000694392">
    <property type="component" value="Unplaced"/>
</dbReference>
<proteinExistence type="inferred from homology"/>